<evidence type="ECO:0000313" key="2">
    <source>
        <dbReference type="Proteomes" id="UP001269375"/>
    </source>
</evidence>
<accession>A0ABU1GXP2</accession>
<sequence>MNDKQQILKTLTHQEPIGQGNDRVVYQLECSTPRCLKLPRYPKRGSEQNLREKRYFSYLEARNVPYWHFIPKYYGSVDLGGRGEGLIFDLILDKGVPAKTLKFYRESKPELLELYRFQDALLELCVFLYSNWIIPSDINDRNIVCVIEDQKCMRLFLIDGVSNPAFLPIANYSKWFAQRRIKKRLRKLLGKFSRAGLITDNQSHNIVAKLN</sequence>
<dbReference type="Pfam" id="PF10707">
    <property type="entry name" value="YrbL-PhoP_reg"/>
    <property type="match status" value="1"/>
</dbReference>
<dbReference type="Proteomes" id="UP001269375">
    <property type="component" value="Unassembled WGS sequence"/>
</dbReference>
<proteinExistence type="predicted"/>
<dbReference type="RefSeq" id="WP_251590320.1">
    <property type="nucleotide sequence ID" value="NZ_JAMLJI010000001.1"/>
</dbReference>
<gene>
    <name evidence="1" type="ORF">QC825_12110</name>
</gene>
<evidence type="ECO:0000313" key="1">
    <source>
        <dbReference type="EMBL" id="MDR5896820.1"/>
    </source>
</evidence>
<reference evidence="1 2" key="1">
    <citation type="submission" date="2023-04" db="EMBL/GenBank/DDBJ databases">
        <title>A long-awaited taxogenomic arrangement of the family Halomonadaceae.</title>
        <authorList>
            <person name="De La Haba R."/>
            <person name="Chuvochina M."/>
            <person name="Wittouck S."/>
            <person name="Arahal D.R."/>
            <person name="Sanchez-Porro C."/>
            <person name="Hugenholtz P."/>
            <person name="Ventosa A."/>
        </authorList>
    </citation>
    <scope>NUCLEOTIDE SEQUENCE [LARGE SCALE GENOMIC DNA]</scope>
    <source>
        <strain evidence="1 2">DSM 22428</strain>
    </source>
</reference>
<organism evidence="1 2">
    <name type="scientific">Larsenimonas suaedae</name>
    <dbReference type="NCBI Taxonomy" id="1851019"/>
    <lineage>
        <taxon>Bacteria</taxon>
        <taxon>Pseudomonadati</taxon>
        <taxon>Pseudomonadota</taxon>
        <taxon>Gammaproteobacteria</taxon>
        <taxon>Oceanospirillales</taxon>
        <taxon>Halomonadaceae</taxon>
        <taxon>Larsenimonas</taxon>
    </lineage>
</organism>
<dbReference type="EMBL" id="JARWAO010000006">
    <property type="protein sequence ID" value="MDR5896820.1"/>
    <property type="molecule type" value="Genomic_DNA"/>
</dbReference>
<keyword evidence="2" id="KW-1185">Reference proteome</keyword>
<dbReference type="InterPro" id="IPR019647">
    <property type="entry name" value="PhoP_reg_network_YrbL"/>
</dbReference>
<name>A0ABU1GXP2_9GAMM</name>
<comment type="caution">
    <text evidence="1">The sequence shown here is derived from an EMBL/GenBank/DDBJ whole genome shotgun (WGS) entry which is preliminary data.</text>
</comment>
<protein>
    <submittedName>
        <fullName evidence="1">YrbL family protein</fullName>
    </submittedName>
</protein>